<organism evidence="2 3">
    <name type="scientific">Apatococcus fuscideae</name>
    <dbReference type="NCBI Taxonomy" id="2026836"/>
    <lineage>
        <taxon>Eukaryota</taxon>
        <taxon>Viridiplantae</taxon>
        <taxon>Chlorophyta</taxon>
        <taxon>core chlorophytes</taxon>
        <taxon>Trebouxiophyceae</taxon>
        <taxon>Chlorellales</taxon>
        <taxon>Chlorellaceae</taxon>
        <taxon>Apatococcus</taxon>
    </lineage>
</organism>
<sequence>MEPSAFGQYGPQTAAAGGKDGGQYQGQRQHCLHCLEEVAQPAAQEAQLPRRPPLRLRQSALARSFRCAPAASESTTLTFSVLASYRCKPSLP</sequence>
<gene>
    <name evidence="2" type="ORF">WJX84_008707</name>
</gene>
<evidence type="ECO:0000313" key="2">
    <source>
        <dbReference type="EMBL" id="KAK9859803.1"/>
    </source>
</evidence>
<proteinExistence type="predicted"/>
<accession>A0AAW1STX1</accession>
<evidence type="ECO:0000256" key="1">
    <source>
        <dbReference type="SAM" id="MobiDB-lite"/>
    </source>
</evidence>
<name>A0AAW1STX1_9CHLO</name>
<dbReference type="EMBL" id="JALJOV010000870">
    <property type="protein sequence ID" value="KAK9859803.1"/>
    <property type="molecule type" value="Genomic_DNA"/>
</dbReference>
<protein>
    <submittedName>
        <fullName evidence="2">Uncharacterized protein</fullName>
    </submittedName>
</protein>
<keyword evidence="3" id="KW-1185">Reference proteome</keyword>
<dbReference type="Proteomes" id="UP001485043">
    <property type="component" value="Unassembled WGS sequence"/>
</dbReference>
<dbReference type="AlphaFoldDB" id="A0AAW1STX1"/>
<reference evidence="2 3" key="1">
    <citation type="journal article" date="2024" name="Nat. Commun.">
        <title>Phylogenomics reveals the evolutionary origins of lichenization in chlorophyte algae.</title>
        <authorList>
            <person name="Puginier C."/>
            <person name="Libourel C."/>
            <person name="Otte J."/>
            <person name="Skaloud P."/>
            <person name="Haon M."/>
            <person name="Grisel S."/>
            <person name="Petersen M."/>
            <person name="Berrin J.G."/>
            <person name="Delaux P.M."/>
            <person name="Dal Grande F."/>
            <person name="Keller J."/>
        </authorList>
    </citation>
    <scope>NUCLEOTIDE SEQUENCE [LARGE SCALE GENOMIC DNA]</scope>
    <source>
        <strain evidence="2 3">SAG 2523</strain>
    </source>
</reference>
<feature type="region of interest" description="Disordered" evidence="1">
    <location>
        <begin position="1"/>
        <end position="25"/>
    </location>
</feature>
<evidence type="ECO:0000313" key="3">
    <source>
        <dbReference type="Proteomes" id="UP001485043"/>
    </source>
</evidence>
<comment type="caution">
    <text evidence="2">The sequence shown here is derived from an EMBL/GenBank/DDBJ whole genome shotgun (WGS) entry which is preliminary data.</text>
</comment>